<dbReference type="SUPFAM" id="SSF48264">
    <property type="entry name" value="Cytochrome P450"/>
    <property type="match status" value="1"/>
</dbReference>
<dbReference type="GO" id="GO:0020037">
    <property type="term" value="F:heme binding"/>
    <property type="evidence" value="ECO:0007669"/>
    <property type="project" value="InterPro"/>
</dbReference>
<evidence type="ECO:0000313" key="2">
    <source>
        <dbReference type="EMBL" id="KAK3753531.1"/>
    </source>
</evidence>
<comment type="caution">
    <text evidence="2">The sequence shown here is derived from an EMBL/GenBank/DDBJ whole genome shotgun (WGS) entry which is preliminary data.</text>
</comment>
<dbReference type="PRINTS" id="PR00463">
    <property type="entry name" value="EP450I"/>
</dbReference>
<dbReference type="InterPro" id="IPR036396">
    <property type="entry name" value="Cyt_P450_sf"/>
</dbReference>
<keyword evidence="3" id="KW-1185">Reference proteome</keyword>
<comment type="similarity">
    <text evidence="1">Belongs to the cytochrome P450 family.</text>
</comment>
<dbReference type="AlphaFoldDB" id="A0AAE0YPY1"/>
<sequence length="83" mass="9393">MAQELPATMGHLEWQSSYISAAGRRQCLGESLAKMELFLFSTCLIQKFQLMPAVPGQPPSRVPEQGLACPPKHFHIRFLERPR</sequence>
<dbReference type="GO" id="GO:0005506">
    <property type="term" value="F:iron ion binding"/>
    <property type="evidence" value="ECO:0007669"/>
    <property type="project" value="InterPro"/>
</dbReference>
<dbReference type="Proteomes" id="UP001283361">
    <property type="component" value="Unassembled WGS sequence"/>
</dbReference>
<dbReference type="Pfam" id="PF00067">
    <property type="entry name" value="p450"/>
    <property type="match status" value="1"/>
</dbReference>
<organism evidence="2 3">
    <name type="scientific">Elysia crispata</name>
    <name type="common">lettuce slug</name>
    <dbReference type="NCBI Taxonomy" id="231223"/>
    <lineage>
        <taxon>Eukaryota</taxon>
        <taxon>Metazoa</taxon>
        <taxon>Spiralia</taxon>
        <taxon>Lophotrochozoa</taxon>
        <taxon>Mollusca</taxon>
        <taxon>Gastropoda</taxon>
        <taxon>Heterobranchia</taxon>
        <taxon>Euthyneura</taxon>
        <taxon>Panpulmonata</taxon>
        <taxon>Sacoglossa</taxon>
        <taxon>Placobranchoidea</taxon>
        <taxon>Plakobranchidae</taxon>
        <taxon>Elysia</taxon>
    </lineage>
</organism>
<dbReference type="GO" id="GO:0004497">
    <property type="term" value="F:monooxygenase activity"/>
    <property type="evidence" value="ECO:0007669"/>
    <property type="project" value="InterPro"/>
</dbReference>
<proteinExistence type="inferred from homology"/>
<accession>A0AAE0YPY1</accession>
<evidence type="ECO:0008006" key="4">
    <source>
        <dbReference type="Google" id="ProtNLM"/>
    </source>
</evidence>
<dbReference type="EMBL" id="JAWDGP010005710">
    <property type="protein sequence ID" value="KAK3753531.1"/>
    <property type="molecule type" value="Genomic_DNA"/>
</dbReference>
<dbReference type="Gene3D" id="1.10.630.10">
    <property type="entry name" value="Cytochrome P450"/>
    <property type="match status" value="1"/>
</dbReference>
<dbReference type="InterPro" id="IPR001128">
    <property type="entry name" value="Cyt_P450"/>
</dbReference>
<evidence type="ECO:0000313" key="3">
    <source>
        <dbReference type="Proteomes" id="UP001283361"/>
    </source>
</evidence>
<evidence type="ECO:0000256" key="1">
    <source>
        <dbReference type="ARBA" id="ARBA00010617"/>
    </source>
</evidence>
<protein>
    <recommendedName>
        <fullName evidence="4">Cytochrome P450</fullName>
    </recommendedName>
</protein>
<gene>
    <name evidence="2" type="ORF">RRG08_016546</name>
</gene>
<dbReference type="GO" id="GO:0016705">
    <property type="term" value="F:oxidoreductase activity, acting on paired donors, with incorporation or reduction of molecular oxygen"/>
    <property type="evidence" value="ECO:0007669"/>
    <property type="project" value="InterPro"/>
</dbReference>
<dbReference type="InterPro" id="IPR002401">
    <property type="entry name" value="Cyt_P450_E_grp-I"/>
</dbReference>
<reference evidence="2" key="1">
    <citation type="journal article" date="2023" name="G3 (Bethesda)">
        <title>A reference genome for the long-term kleptoplast-retaining sea slug Elysia crispata morphotype clarki.</title>
        <authorList>
            <person name="Eastman K.E."/>
            <person name="Pendleton A.L."/>
            <person name="Shaikh M.A."/>
            <person name="Suttiyut T."/>
            <person name="Ogas R."/>
            <person name="Tomko P."/>
            <person name="Gavelis G."/>
            <person name="Widhalm J.R."/>
            <person name="Wisecaver J.H."/>
        </authorList>
    </citation>
    <scope>NUCLEOTIDE SEQUENCE</scope>
    <source>
        <strain evidence="2">ECLA1</strain>
    </source>
</reference>
<name>A0AAE0YPY1_9GAST</name>